<proteinExistence type="predicted"/>
<dbReference type="OrthoDB" id="1179771at2"/>
<evidence type="ECO:0000256" key="1">
    <source>
        <dbReference type="SAM" id="Phobius"/>
    </source>
</evidence>
<organism evidence="2 3">
    <name type="scientific">Avrilella dinanensis</name>
    <dbReference type="NCBI Taxonomy" id="2008672"/>
    <lineage>
        <taxon>Bacteria</taxon>
        <taxon>Pseudomonadati</taxon>
        <taxon>Bacteroidota</taxon>
        <taxon>Flavobacteriia</taxon>
        <taxon>Flavobacteriales</taxon>
        <taxon>Flavobacteriaceae</taxon>
        <taxon>Avrilella</taxon>
    </lineage>
</organism>
<sequence>MSKQNKVFIVQFVCFAVLFLLGKLLLSFTEITGFMNPLLCAVFATILSPQFKVIKTDEGEKVMMRFLFNKKIKEIKWL</sequence>
<comment type="caution">
    <text evidence="2">The sequence shown here is derived from an EMBL/GenBank/DDBJ whole genome shotgun (WGS) entry which is preliminary data.</text>
</comment>
<evidence type="ECO:0000313" key="3">
    <source>
        <dbReference type="Proteomes" id="UP000231960"/>
    </source>
</evidence>
<protein>
    <submittedName>
        <fullName evidence="2">Uncharacterized protein</fullName>
    </submittedName>
</protein>
<feature type="transmembrane region" description="Helical" evidence="1">
    <location>
        <begin position="7"/>
        <end position="28"/>
    </location>
</feature>
<dbReference type="AlphaFoldDB" id="A0A2M9R4T1"/>
<accession>A0A2M9R4T1</accession>
<dbReference type="Proteomes" id="UP000231960">
    <property type="component" value="Unassembled WGS sequence"/>
</dbReference>
<dbReference type="RefSeq" id="WP_100677443.1">
    <property type="nucleotide sequence ID" value="NZ_JAJUJS010000014.1"/>
</dbReference>
<reference evidence="2 3" key="1">
    <citation type="submission" date="2017-06" db="EMBL/GenBank/DDBJ databases">
        <title>Description of Avrilella dinanensis gen. nov. sp. nov.</title>
        <authorList>
            <person name="Leyer C."/>
            <person name="Sassi M."/>
            <person name="Minet J."/>
            <person name="Kayal S."/>
            <person name="Cattoir V."/>
        </authorList>
    </citation>
    <scope>NUCLEOTIDE SEQUENCE [LARGE SCALE GENOMIC DNA]</scope>
    <source>
        <strain evidence="2 3">UR159</strain>
    </source>
</reference>
<gene>
    <name evidence="2" type="ORF">CDL10_04570</name>
</gene>
<keyword evidence="1" id="KW-0472">Membrane</keyword>
<evidence type="ECO:0000313" key="2">
    <source>
        <dbReference type="EMBL" id="PJR03876.1"/>
    </source>
</evidence>
<dbReference type="EMBL" id="NIPO01000001">
    <property type="protein sequence ID" value="PJR03876.1"/>
    <property type="molecule type" value="Genomic_DNA"/>
</dbReference>
<name>A0A2M9R4T1_9FLAO</name>
<keyword evidence="1" id="KW-0812">Transmembrane</keyword>
<keyword evidence="3" id="KW-1185">Reference proteome</keyword>
<keyword evidence="1" id="KW-1133">Transmembrane helix</keyword>